<dbReference type="AlphaFoldDB" id="A0AAV3QNK1"/>
<organism evidence="2 3">
    <name type="scientific">Lithospermum erythrorhizon</name>
    <name type="common">Purple gromwell</name>
    <name type="synonym">Lithospermum officinale var. erythrorhizon</name>
    <dbReference type="NCBI Taxonomy" id="34254"/>
    <lineage>
        <taxon>Eukaryota</taxon>
        <taxon>Viridiplantae</taxon>
        <taxon>Streptophyta</taxon>
        <taxon>Embryophyta</taxon>
        <taxon>Tracheophyta</taxon>
        <taxon>Spermatophyta</taxon>
        <taxon>Magnoliopsida</taxon>
        <taxon>eudicotyledons</taxon>
        <taxon>Gunneridae</taxon>
        <taxon>Pentapetalae</taxon>
        <taxon>asterids</taxon>
        <taxon>lamiids</taxon>
        <taxon>Boraginales</taxon>
        <taxon>Boraginaceae</taxon>
        <taxon>Boraginoideae</taxon>
        <taxon>Lithospermeae</taxon>
        <taxon>Lithospermum</taxon>
    </lineage>
</organism>
<accession>A0AAV3QNK1</accession>
<keyword evidence="1" id="KW-0472">Membrane</keyword>
<dbReference type="EMBL" id="BAABME010005020">
    <property type="protein sequence ID" value="GAA0164360.1"/>
    <property type="molecule type" value="Genomic_DNA"/>
</dbReference>
<reference evidence="2 3" key="1">
    <citation type="submission" date="2024-01" db="EMBL/GenBank/DDBJ databases">
        <title>The complete chloroplast genome sequence of Lithospermum erythrorhizon: insights into the phylogenetic relationship among Boraginaceae species and the maternal lineages of purple gromwells.</title>
        <authorList>
            <person name="Okada T."/>
            <person name="Watanabe K."/>
        </authorList>
    </citation>
    <scope>NUCLEOTIDE SEQUENCE [LARGE SCALE GENOMIC DNA]</scope>
</reference>
<keyword evidence="1" id="KW-1133">Transmembrane helix</keyword>
<evidence type="ECO:0000256" key="1">
    <source>
        <dbReference type="SAM" id="Phobius"/>
    </source>
</evidence>
<evidence type="ECO:0000313" key="3">
    <source>
        <dbReference type="Proteomes" id="UP001454036"/>
    </source>
</evidence>
<comment type="caution">
    <text evidence="2">The sequence shown here is derived from an EMBL/GenBank/DDBJ whole genome shotgun (WGS) entry which is preliminary data.</text>
</comment>
<dbReference type="Proteomes" id="UP001454036">
    <property type="component" value="Unassembled WGS sequence"/>
</dbReference>
<sequence length="111" mass="12445">MENREDLRSILRFLPLVLRSGSLTWHPPVAEKLEALSKGPHHSKINTGEALFSTISSLRDSLEFDYSDSHARHVSAGYSLVSSTSFTLLTMFCILCSFIFQEIGTLLDGLW</sequence>
<name>A0AAV3QNK1_LITER</name>
<feature type="transmembrane region" description="Helical" evidence="1">
    <location>
        <begin position="78"/>
        <end position="100"/>
    </location>
</feature>
<protein>
    <submittedName>
        <fullName evidence="2">Uncharacterized protein</fullName>
    </submittedName>
</protein>
<gene>
    <name evidence="2" type="ORF">LIER_20017</name>
</gene>
<proteinExistence type="predicted"/>
<evidence type="ECO:0000313" key="2">
    <source>
        <dbReference type="EMBL" id="GAA0164360.1"/>
    </source>
</evidence>
<keyword evidence="3" id="KW-1185">Reference proteome</keyword>
<keyword evidence="1" id="KW-0812">Transmembrane</keyword>